<dbReference type="EMBL" id="DXDA01000039">
    <property type="protein sequence ID" value="HIY68720.1"/>
    <property type="molecule type" value="Genomic_DNA"/>
</dbReference>
<sequence length="467" mass="50363">MRKTTTLFYWLTLGFLSVGISSCSELNDLDRDLSDLDKRIEALEARMEVLNKNVEALQQLTQATTVNSVTFEDNVYTILLSDGQTLTLTVGEAGVGNVPLVTVDEEGYWMIDYQDGAGPVYLTGEKGKIPSAGKDAVTPVFGIDAEGYWTLDYGNGPKPVEDASGNKVPATSSDEVIDPVFEEVVYDKASGMLTVTLRADGRVIELPVVPDFLFAVKNAEGLQLFDYGETKVFPVESTGIRDAVIQTPSGWSAVLEEAAFSITAPAKTRSIPIADSDTDVVIVAQSSKGKYISVSKVRVSLSDAEIDIEPKVTVALEEAPLSTSLAFHITLEEATSYKYILRKSRETAPTYDEVKDSGLEAMVTTLRVEELAPKTDYTLYVIACNGDILGKELVTLSAVTAIPDYASYHEAYEGGAELEIGGVVVSRVLFGEGTLLTAENNQITTDGVYFVPEGVTARYDNGAGKRG</sequence>
<organism evidence="3 4">
    <name type="scientific">Candidatus Alistipes intestinigallinarum</name>
    <dbReference type="NCBI Taxonomy" id="2838440"/>
    <lineage>
        <taxon>Bacteria</taxon>
        <taxon>Pseudomonadati</taxon>
        <taxon>Bacteroidota</taxon>
        <taxon>Bacteroidia</taxon>
        <taxon>Bacteroidales</taxon>
        <taxon>Rikenellaceae</taxon>
        <taxon>Alistipes</taxon>
    </lineage>
</organism>
<feature type="domain" description="DUF4988" evidence="2">
    <location>
        <begin position="32"/>
        <end position="207"/>
    </location>
</feature>
<evidence type="ECO:0000313" key="3">
    <source>
        <dbReference type="EMBL" id="HIY68720.1"/>
    </source>
</evidence>
<dbReference type="PROSITE" id="PS51257">
    <property type="entry name" value="PROKAR_LIPOPROTEIN"/>
    <property type="match status" value="1"/>
</dbReference>
<feature type="coiled-coil region" evidence="1">
    <location>
        <begin position="26"/>
        <end position="60"/>
    </location>
</feature>
<keyword evidence="1" id="KW-0175">Coiled coil</keyword>
<reference evidence="3" key="1">
    <citation type="journal article" date="2021" name="PeerJ">
        <title>Extensive microbial diversity within the chicken gut microbiome revealed by metagenomics and culture.</title>
        <authorList>
            <person name="Gilroy R."/>
            <person name="Ravi A."/>
            <person name="Getino M."/>
            <person name="Pursley I."/>
            <person name="Horton D.L."/>
            <person name="Alikhan N.F."/>
            <person name="Baker D."/>
            <person name="Gharbi K."/>
            <person name="Hall N."/>
            <person name="Watson M."/>
            <person name="Adriaenssens E.M."/>
            <person name="Foster-Nyarko E."/>
            <person name="Jarju S."/>
            <person name="Secka A."/>
            <person name="Antonio M."/>
            <person name="Oren A."/>
            <person name="Chaudhuri R.R."/>
            <person name="La Ragione R."/>
            <person name="Hildebrand F."/>
            <person name="Pallen M.J."/>
        </authorList>
    </citation>
    <scope>NUCLEOTIDE SEQUENCE</scope>
    <source>
        <strain evidence="3">5134</strain>
    </source>
</reference>
<dbReference type="Proteomes" id="UP000886844">
    <property type="component" value="Unassembled WGS sequence"/>
</dbReference>
<evidence type="ECO:0000256" key="1">
    <source>
        <dbReference type="SAM" id="Coils"/>
    </source>
</evidence>
<evidence type="ECO:0000313" key="4">
    <source>
        <dbReference type="Proteomes" id="UP000886844"/>
    </source>
</evidence>
<reference evidence="3" key="2">
    <citation type="submission" date="2021-04" db="EMBL/GenBank/DDBJ databases">
        <authorList>
            <person name="Gilroy R."/>
        </authorList>
    </citation>
    <scope>NUCLEOTIDE SEQUENCE</scope>
    <source>
        <strain evidence="3">5134</strain>
    </source>
</reference>
<dbReference type="AlphaFoldDB" id="A0A9D2CCL8"/>
<protein>
    <submittedName>
        <fullName evidence="3">DUF4988 domain-containing protein</fullName>
    </submittedName>
</protein>
<name>A0A9D2CCL8_9BACT</name>
<dbReference type="Pfam" id="PF16378">
    <property type="entry name" value="DUF4988"/>
    <property type="match status" value="1"/>
</dbReference>
<proteinExistence type="predicted"/>
<dbReference type="InterPro" id="IPR032149">
    <property type="entry name" value="DUF4988"/>
</dbReference>
<accession>A0A9D2CCL8</accession>
<gene>
    <name evidence="3" type="ORF">H9828_04825</name>
</gene>
<comment type="caution">
    <text evidence="3">The sequence shown here is derived from an EMBL/GenBank/DDBJ whole genome shotgun (WGS) entry which is preliminary data.</text>
</comment>
<evidence type="ECO:0000259" key="2">
    <source>
        <dbReference type="Pfam" id="PF16378"/>
    </source>
</evidence>
<feature type="non-terminal residue" evidence="3">
    <location>
        <position position="467"/>
    </location>
</feature>